<evidence type="ECO:0000256" key="2">
    <source>
        <dbReference type="ARBA" id="ARBA00023054"/>
    </source>
</evidence>
<name>A0A923SH07_9BACT</name>
<sequence length="414" mass="45757">MDRELSSTTIKANKRKRIWQISAAIALVVFAILGFRSLITPSISRAEIRTAVVENGPVIATLTATGVVVPENEQVITSPIQARIEQVVRSSGEQVQPGEQILLLDRSFTQLAYDKLKDEQQLNQHKSVQMRLQLQKKLNSLESQLEIKRMNVKSLQARLDDEKYLIKIGGGTQEQVKQAELNLKIAQQELAQLERDIASERALLKADEQELGFTLAMQGRSIEELERKMEQAEIRATSPGVVTWVKNEVGSNINAGDVIARLADLSSFKVKASISDTYAEQLQVGSEASIRVGNTDLKGTIATIEPTVTNGTITFYVALPSEAHKLLRPNLRVDVQVITATKPSTLRVKNGPYFSSATGNQVFILRNDEVVRVPVTLGVSNPDFVELENGVSAGDEVIISSMKEHEHLKKMKLN</sequence>
<evidence type="ECO:0000256" key="3">
    <source>
        <dbReference type="SAM" id="Coils"/>
    </source>
</evidence>
<dbReference type="GO" id="GO:0030313">
    <property type="term" value="C:cell envelope"/>
    <property type="evidence" value="ECO:0007669"/>
    <property type="project" value="UniProtKB-SubCell"/>
</dbReference>
<dbReference type="PANTHER" id="PTHR32347:SF14">
    <property type="entry name" value="EFFLUX SYSTEM COMPONENT YKNX-RELATED"/>
    <property type="match status" value="1"/>
</dbReference>
<comment type="subcellular location">
    <subcellularLocation>
        <location evidence="1">Cell envelope</location>
    </subcellularLocation>
</comment>
<dbReference type="SUPFAM" id="SSF56954">
    <property type="entry name" value="Outer membrane efflux proteins (OEP)"/>
    <property type="match status" value="1"/>
</dbReference>
<evidence type="ECO:0000256" key="1">
    <source>
        <dbReference type="ARBA" id="ARBA00004196"/>
    </source>
</evidence>
<reference evidence="6" key="1">
    <citation type="submission" date="2020-08" db="EMBL/GenBank/DDBJ databases">
        <title>Pontibacter sp. SD6 16S ribosomal RNA gene Genome sequencing and assembly.</title>
        <authorList>
            <person name="Kang M."/>
        </authorList>
    </citation>
    <scope>NUCLEOTIDE SEQUENCE</scope>
    <source>
        <strain evidence="6">SD6</strain>
    </source>
</reference>
<keyword evidence="4" id="KW-1133">Transmembrane helix</keyword>
<dbReference type="Gene3D" id="1.10.287.470">
    <property type="entry name" value="Helix hairpin bin"/>
    <property type="match status" value="1"/>
</dbReference>
<feature type="domain" description="Multidrug resistance protein MdtA-like C-terminal permuted SH3" evidence="5">
    <location>
        <begin position="359"/>
        <end position="403"/>
    </location>
</feature>
<keyword evidence="4" id="KW-0472">Membrane</keyword>
<keyword evidence="7" id="KW-1185">Reference proteome</keyword>
<evidence type="ECO:0000313" key="6">
    <source>
        <dbReference type="EMBL" id="MBC5991224.1"/>
    </source>
</evidence>
<dbReference type="Gene3D" id="2.40.420.20">
    <property type="match status" value="1"/>
</dbReference>
<dbReference type="AlphaFoldDB" id="A0A923SH07"/>
<organism evidence="6 7">
    <name type="scientific">Pontibacter cellulosilyticus</name>
    <dbReference type="NCBI Taxonomy" id="1720253"/>
    <lineage>
        <taxon>Bacteria</taxon>
        <taxon>Pseudomonadati</taxon>
        <taxon>Bacteroidota</taxon>
        <taxon>Cytophagia</taxon>
        <taxon>Cytophagales</taxon>
        <taxon>Hymenobacteraceae</taxon>
        <taxon>Pontibacter</taxon>
    </lineage>
</organism>
<evidence type="ECO:0000256" key="4">
    <source>
        <dbReference type="SAM" id="Phobius"/>
    </source>
</evidence>
<dbReference type="InterPro" id="IPR050465">
    <property type="entry name" value="UPF0194_transport"/>
</dbReference>
<feature type="transmembrane region" description="Helical" evidence="4">
    <location>
        <begin position="21"/>
        <end position="39"/>
    </location>
</feature>
<dbReference type="InterPro" id="IPR058627">
    <property type="entry name" value="MdtA-like_C"/>
</dbReference>
<comment type="caution">
    <text evidence="6">The sequence shown here is derived from an EMBL/GenBank/DDBJ whole genome shotgun (WGS) entry which is preliminary data.</text>
</comment>
<dbReference type="Gene3D" id="2.40.30.170">
    <property type="match status" value="1"/>
</dbReference>
<evidence type="ECO:0000259" key="5">
    <source>
        <dbReference type="Pfam" id="PF25967"/>
    </source>
</evidence>
<dbReference type="Pfam" id="PF25967">
    <property type="entry name" value="RND-MFP_C"/>
    <property type="match status" value="1"/>
</dbReference>
<accession>A0A923SH07</accession>
<dbReference type="RefSeq" id="WP_187065241.1">
    <property type="nucleotide sequence ID" value="NZ_JACRVF010000001.1"/>
</dbReference>
<feature type="coiled-coil region" evidence="3">
    <location>
        <begin position="131"/>
        <end position="235"/>
    </location>
</feature>
<proteinExistence type="predicted"/>
<gene>
    <name evidence="6" type="ORF">H8S84_00085</name>
</gene>
<dbReference type="Proteomes" id="UP000603640">
    <property type="component" value="Unassembled WGS sequence"/>
</dbReference>
<keyword evidence="4" id="KW-0812">Transmembrane</keyword>
<dbReference type="Gene3D" id="2.40.50.100">
    <property type="match status" value="1"/>
</dbReference>
<dbReference type="PANTHER" id="PTHR32347">
    <property type="entry name" value="EFFLUX SYSTEM COMPONENT YKNX-RELATED"/>
    <property type="match status" value="1"/>
</dbReference>
<dbReference type="EMBL" id="JACRVF010000001">
    <property type="protein sequence ID" value="MBC5991224.1"/>
    <property type="molecule type" value="Genomic_DNA"/>
</dbReference>
<evidence type="ECO:0000313" key="7">
    <source>
        <dbReference type="Proteomes" id="UP000603640"/>
    </source>
</evidence>
<keyword evidence="2 3" id="KW-0175">Coiled coil</keyword>
<protein>
    <submittedName>
        <fullName evidence="6">Efflux RND transporter periplasmic adaptor subunit</fullName>
    </submittedName>
</protein>